<reference evidence="2 3" key="1">
    <citation type="journal article" date="2015" name="Plant Cell">
        <title>Oil accumulation by the oleaginous diatom Fistulifera solaris as revealed by the genome and transcriptome.</title>
        <authorList>
            <person name="Tanaka T."/>
            <person name="Maeda Y."/>
            <person name="Veluchamy A."/>
            <person name="Tanaka M."/>
            <person name="Abida H."/>
            <person name="Marechal E."/>
            <person name="Bowler C."/>
            <person name="Muto M."/>
            <person name="Sunaga Y."/>
            <person name="Tanaka M."/>
            <person name="Yoshino T."/>
            <person name="Taniguchi T."/>
            <person name="Fukuda Y."/>
            <person name="Nemoto M."/>
            <person name="Matsumoto M."/>
            <person name="Wong P.S."/>
            <person name="Aburatani S."/>
            <person name="Fujibuchi W."/>
        </authorList>
    </citation>
    <scope>NUCLEOTIDE SEQUENCE [LARGE SCALE GENOMIC DNA]</scope>
    <source>
        <strain evidence="2 3">JPCC DA0580</strain>
    </source>
</reference>
<dbReference type="OrthoDB" id="68077at2759"/>
<dbReference type="AlphaFoldDB" id="A0A1Z5JMQ4"/>
<keyword evidence="3" id="KW-1185">Reference proteome</keyword>
<dbReference type="EMBL" id="BDSP01000087">
    <property type="protein sequence ID" value="GAX15068.1"/>
    <property type="molecule type" value="Genomic_DNA"/>
</dbReference>
<comment type="caution">
    <text evidence="2">The sequence shown here is derived from an EMBL/GenBank/DDBJ whole genome shotgun (WGS) entry which is preliminary data.</text>
</comment>
<gene>
    <name evidence="2" type="ORF">FisN_12Lh235</name>
</gene>
<keyword evidence="1" id="KW-0812">Transmembrane</keyword>
<evidence type="ECO:0000313" key="3">
    <source>
        <dbReference type="Proteomes" id="UP000198406"/>
    </source>
</evidence>
<name>A0A1Z5JMQ4_FISSO</name>
<evidence type="ECO:0000256" key="1">
    <source>
        <dbReference type="SAM" id="Phobius"/>
    </source>
</evidence>
<protein>
    <submittedName>
        <fullName evidence="2">Uncharacterized protein</fullName>
    </submittedName>
</protein>
<evidence type="ECO:0000313" key="2">
    <source>
        <dbReference type="EMBL" id="GAX15068.1"/>
    </source>
</evidence>
<keyword evidence="1" id="KW-0472">Membrane</keyword>
<dbReference type="InParanoid" id="A0A1Z5JMQ4"/>
<feature type="transmembrane region" description="Helical" evidence="1">
    <location>
        <begin position="64"/>
        <end position="85"/>
    </location>
</feature>
<organism evidence="2 3">
    <name type="scientific">Fistulifera solaris</name>
    <name type="common">Oleaginous diatom</name>
    <dbReference type="NCBI Taxonomy" id="1519565"/>
    <lineage>
        <taxon>Eukaryota</taxon>
        <taxon>Sar</taxon>
        <taxon>Stramenopiles</taxon>
        <taxon>Ochrophyta</taxon>
        <taxon>Bacillariophyta</taxon>
        <taxon>Bacillariophyceae</taxon>
        <taxon>Bacillariophycidae</taxon>
        <taxon>Naviculales</taxon>
        <taxon>Naviculaceae</taxon>
        <taxon>Fistulifera</taxon>
    </lineage>
</organism>
<accession>A0A1Z5JMQ4</accession>
<proteinExistence type="predicted"/>
<sequence length="150" mass="16644">MSSWERSRYIPWDRIPKGNNIDVDSAKERVFRELQRDNIEEELLTQDTSASISSPKITYSNMQLLRQVAFGLSIGGITGVVFGFMDSMRQVGESSVLSNASNSAKAKYLFQGTTRSSLLFGGFFGGFQALKYGIRVAANPGERRCRIVGC</sequence>
<keyword evidence="1" id="KW-1133">Transmembrane helix</keyword>
<dbReference type="Proteomes" id="UP000198406">
    <property type="component" value="Unassembled WGS sequence"/>
</dbReference>